<dbReference type="AlphaFoldDB" id="A0AAE0FLP9"/>
<proteinExistence type="predicted"/>
<sequence>MIFHGYATITDDEDVSPPQPPLRPGCGRPIPGFGRSLLNSSMVCALFAICATAAPLTAAGFGGAGEGTCTAPPIGGAATAGLPIGSVGPSLTSTSPSIDDHTALPGQLVGNIGYASDSFYDPADFICNHYFNIDGLVIFFDSRT</sequence>
<gene>
    <name evidence="1" type="ORF">CYMTET_29094</name>
</gene>
<reference evidence="1 2" key="1">
    <citation type="journal article" date="2015" name="Genome Biol. Evol.">
        <title>Comparative Genomics of a Bacterivorous Green Alga Reveals Evolutionary Causalities and Consequences of Phago-Mixotrophic Mode of Nutrition.</title>
        <authorList>
            <person name="Burns J.A."/>
            <person name="Paasch A."/>
            <person name="Narechania A."/>
            <person name="Kim E."/>
        </authorList>
    </citation>
    <scope>NUCLEOTIDE SEQUENCE [LARGE SCALE GENOMIC DNA]</scope>
    <source>
        <strain evidence="1 2">PLY_AMNH</strain>
    </source>
</reference>
<evidence type="ECO:0000313" key="2">
    <source>
        <dbReference type="Proteomes" id="UP001190700"/>
    </source>
</evidence>
<protein>
    <submittedName>
        <fullName evidence="1">Uncharacterized protein</fullName>
    </submittedName>
</protein>
<dbReference type="Proteomes" id="UP001190700">
    <property type="component" value="Unassembled WGS sequence"/>
</dbReference>
<comment type="caution">
    <text evidence="1">The sequence shown here is derived from an EMBL/GenBank/DDBJ whole genome shotgun (WGS) entry which is preliminary data.</text>
</comment>
<name>A0AAE0FLP9_9CHLO</name>
<accession>A0AAE0FLP9</accession>
<dbReference type="EMBL" id="LGRX02016493">
    <property type="protein sequence ID" value="KAK3262029.1"/>
    <property type="molecule type" value="Genomic_DNA"/>
</dbReference>
<keyword evidence="2" id="KW-1185">Reference proteome</keyword>
<organism evidence="1 2">
    <name type="scientific">Cymbomonas tetramitiformis</name>
    <dbReference type="NCBI Taxonomy" id="36881"/>
    <lineage>
        <taxon>Eukaryota</taxon>
        <taxon>Viridiplantae</taxon>
        <taxon>Chlorophyta</taxon>
        <taxon>Pyramimonadophyceae</taxon>
        <taxon>Pyramimonadales</taxon>
        <taxon>Pyramimonadaceae</taxon>
        <taxon>Cymbomonas</taxon>
    </lineage>
</organism>
<evidence type="ECO:0000313" key="1">
    <source>
        <dbReference type="EMBL" id="KAK3262029.1"/>
    </source>
</evidence>